<dbReference type="Proteomes" id="UP001152795">
    <property type="component" value="Unassembled WGS sequence"/>
</dbReference>
<name>A0A7D9LVC9_PARCT</name>
<gene>
    <name evidence="2" type="ORF">PACLA_8A049637</name>
</gene>
<comment type="caution">
    <text evidence="2">The sequence shown here is derived from an EMBL/GenBank/DDBJ whole genome shotgun (WGS) entry which is preliminary data.</text>
</comment>
<sequence>AYKDHLATLPDEDPSKLDETIALLKHTSLMIELFSDKHAIYAVDDSRLQSLQAALLFFSTWKEETTKGDEFVSQKLWFDIQSMIHGFISLVQTKLRRFPGSIVKPAIINQDCVENHFSQLRGANGQNDNPTYQTTQGTQNSIIFGQTTVSRKGNTGTAKSHSFAGLPKENLFGKKTRLQISKPAMGLLIEQ</sequence>
<protein>
    <recommendedName>
        <fullName evidence="1">Transposable element P transposase-like RNase H C-terminal domain-containing protein</fullName>
    </recommendedName>
</protein>
<reference evidence="2" key="1">
    <citation type="submission" date="2020-04" db="EMBL/GenBank/DDBJ databases">
        <authorList>
            <person name="Alioto T."/>
            <person name="Alioto T."/>
            <person name="Gomez Garrido J."/>
        </authorList>
    </citation>
    <scope>NUCLEOTIDE SEQUENCE</scope>
    <source>
        <strain evidence="2">A484AB</strain>
    </source>
</reference>
<organism evidence="2 3">
    <name type="scientific">Paramuricea clavata</name>
    <name type="common">Red gorgonian</name>
    <name type="synonym">Violescent sea-whip</name>
    <dbReference type="NCBI Taxonomy" id="317549"/>
    <lineage>
        <taxon>Eukaryota</taxon>
        <taxon>Metazoa</taxon>
        <taxon>Cnidaria</taxon>
        <taxon>Anthozoa</taxon>
        <taxon>Octocorallia</taxon>
        <taxon>Malacalcyonacea</taxon>
        <taxon>Plexauridae</taxon>
        <taxon>Paramuricea</taxon>
    </lineage>
</organism>
<evidence type="ECO:0000313" key="3">
    <source>
        <dbReference type="Proteomes" id="UP001152795"/>
    </source>
</evidence>
<evidence type="ECO:0000259" key="1">
    <source>
        <dbReference type="Pfam" id="PF21789"/>
    </source>
</evidence>
<keyword evidence="3" id="KW-1185">Reference proteome</keyword>
<feature type="non-terminal residue" evidence="2">
    <location>
        <position position="1"/>
    </location>
</feature>
<dbReference type="InterPro" id="IPR048367">
    <property type="entry name" value="TNP-like_RNaseH_C"/>
</dbReference>
<evidence type="ECO:0000313" key="2">
    <source>
        <dbReference type="EMBL" id="CAB4039142.1"/>
    </source>
</evidence>
<proteinExistence type="predicted"/>
<feature type="domain" description="Transposable element P transposase-like RNase H C-terminal" evidence="1">
    <location>
        <begin position="108"/>
        <end position="133"/>
    </location>
</feature>
<dbReference type="AlphaFoldDB" id="A0A7D9LVC9"/>
<dbReference type="OrthoDB" id="8192384at2759"/>
<accession>A0A7D9LVC9</accession>
<dbReference type="Pfam" id="PF21789">
    <property type="entry name" value="TNP-like_RNaseH_C"/>
    <property type="match status" value="1"/>
</dbReference>
<dbReference type="EMBL" id="CACRXK020025005">
    <property type="protein sequence ID" value="CAB4039142.1"/>
    <property type="molecule type" value="Genomic_DNA"/>
</dbReference>